<dbReference type="SUPFAM" id="SSF54791">
    <property type="entry name" value="Eukaryotic type KH-domain (KH-domain type I)"/>
    <property type="match status" value="4"/>
</dbReference>
<feature type="region of interest" description="Disordered" evidence="3">
    <location>
        <begin position="1"/>
        <end position="40"/>
    </location>
</feature>
<feature type="region of interest" description="Disordered" evidence="3">
    <location>
        <begin position="92"/>
        <end position="122"/>
    </location>
</feature>
<accession>A0A484NGA5</accession>
<dbReference type="EMBL" id="OOIL02006673">
    <property type="protein sequence ID" value="VFQ99939.1"/>
    <property type="molecule type" value="Genomic_DNA"/>
</dbReference>
<dbReference type="AlphaFoldDB" id="A0A484NGA5"/>
<dbReference type="InterPro" id="IPR004088">
    <property type="entry name" value="KH_dom_type_1"/>
</dbReference>
<feature type="domain" description="K Homology" evidence="4">
    <location>
        <begin position="155"/>
        <end position="230"/>
    </location>
</feature>
<reference evidence="5 6" key="1">
    <citation type="submission" date="2018-04" db="EMBL/GenBank/DDBJ databases">
        <authorList>
            <person name="Vogel A."/>
        </authorList>
    </citation>
    <scope>NUCLEOTIDE SEQUENCE [LARGE SCALE GENOMIC DNA]</scope>
</reference>
<dbReference type="Proteomes" id="UP000595140">
    <property type="component" value="Unassembled WGS sequence"/>
</dbReference>
<dbReference type="PANTHER" id="PTHR10288">
    <property type="entry name" value="KH DOMAIN CONTAINING RNA BINDING PROTEIN"/>
    <property type="match status" value="1"/>
</dbReference>
<feature type="region of interest" description="Disordered" evidence="3">
    <location>
        <begin position="536"/>
        <end position="560"/>
    </location>
</feature>
<dbReference type="CDD" id="cd22459">
    <property type="entry name" value="KH-I_PEPPER_rpt1_like"/>
    <property type="match status" value="1"/>
</dbReference>
<protein>
    <recommendedName>
        <fullName evidence="4">K Homology domain-containing protein</fullName>
    </recommendedName>
</protein>
<dbReference type="PROSITE" id="PS50084">
    <property type="entry name" value="KH_TYPE_1"/>
    <property type="match status" value="4"/>
</dbReference>
<dbReference type="InterPro" id="IPR036612">
    <property type="entry name" value="KH_dom_type_1_sf"/>
</dbReference>
<proteinExistence type="predicted"/>
<feature type="domain" description="K Homology" evidence="4">
    <location>
        <begin position="395"/>
        <end position="470"/>
    </location>
</feature>
<feature type="domain" description="K Homology" evidence="4">
    <location>
        <begin position="313"/>
        <end position="386"/>
    </location>
</feature>
<keyword evidence="6" id="KW-1185">Reference proteome</keyword>
<dbReference type="Pfam" id="PF00013">
    <property type="entry name" value="KH_1"/>
    <property type="match status" value="4"/>
</dbReference>
<keyword evidence="2" id="KW-0694">RNA-binding</keyword>
<evidence type="ECO:0000259" key="4">
    <source>
        <dbReference type="SMART" id="SM00322"/>
    </source>
</evidence>
<dbReference type="CDD" id="cd22460">
    <property type="entry name" value="KH-I_PEPPER_rpt2_like"/>
    <property type="match status" value="2"/>
</dbReference>
<dbReference type="InterPro" id="IPR004087">
    <property type="entry name" value="KH_dom"/>
</dbReference>
<evidence type="ECO:0000256" key="2">
    <source>
        <dbReference type="PROSITE-ProRule" id="PRU00117"/>
    </source>
</evidence>
<sequence>MEGRKRNPLKQHSSTQFKKRGGPKRGRQNNHTPEGASENANASDTVYRILCASRRIGSVIGKGGTIIKALREESQAKITVEDSVPGSDERVVIISSPSPKTGKNRSTDDEKNTTSGEGNVSMRPHCAAQDALMKIQEKIIEEDLAWAADEDGDEIKVTTRLLVPNNLVGCILGRKGDVITRLRTEIGADILVLPPESLPACAMDTDELVQVSGEPGLVKRAVYEISTLLHQNPRKGTPPTTYPAARSVQALRYSDFPPGRMVEQGNSFWPRHDHYLNGIPQPTHIGAYENQPSRYRVESFDGVPPSGGGEIPAEFTMKILCLDSKIGGVIGKGGGNVRHLQQETGANIHVEDLSADSDERVIRVSSVEALRDPRSQTIEAILQLQSLTSASSDKGIITTRLLVPSTKVGCIIGQGGLIINDMRRRTKADIRVISKEEKPLCASKDEELVQISGTVGFAHEALAEIASRLRTRFLSNSKGEPAPSRPAPAFGPGVEFPGPRPPPAALDRFHYFEGDVRDYGHPAYLGPPNVRRFPNTTSPTELKIPTSTMSSAIGTGRGNTSELAAPRMTHSEPWLGGHEHGAEMHRPMEHHWSPAPAPRDSYQGFVSSSAQPSHAPQAVPYQTYNNVQQGTAHARYSPSQMHYHQNVNPYEAAPYQSNHPQQVVAYPNNLPQGSSGFDLR</sequence>
<dbReference type="GO" id="GO:0003723">
    <property type="term" value="F:RNA binding"/>
    <property type="evidence" value="ECO:0007669"/>
    <property type="project" value="UniProtKB-UniRule"/>
</dbReference>
<evidence type="ECO:0000313" key="6">
    <source>
        <dbReference type="Proteomes" id="UP000595140"/>
    </source>
</evidence>
<dbReference type="SMART" id="SM00322">
    <property type="entry name" value="KH"/>
    <property type="match status" value="4"/>
</dbReference>
<gene>
    <name evidence="5" type="ORF">CCAM_LOCUS41715</name>
</gene>
<name>A0A484NGA5_9ASTE</name>
<organism evidence="5 6">
    <name type="scientific">Cuscuta campestris</name>
    <dbReference type="NCBI Taxonomy" id="132261"/>
    <lineage>
        <taxon>Eukaryota</taxon>
        <taxon>Viridiplantae</taxon>
        <taxon>Streptophyta</taxon>
        <taxon>Embryophyta</taxon>
        <taxon>Tracheophyta</taxon>
        <taxon>Spermatophyta</taxon>
        <taxon>Magnoliopsida</taxon>
        <taxon>eudicotyledons</taxon>
        <taxon>Gunneridae</taxon>
        <taxon>Pentapetalae</taxon>
        <taxon>asterids</taxon>
        <taxon>lamiids</taxon>
        <taxon>Solanales</taxon>
        <taxon>Convolvulaceae</taxon>
        <taxon>Cuscuteae</taxon>
        <taxon>Cuscuta</taxon>
        <taxon>Cuscuta subgen. Grammica</taxon>
        <taxon>Cuscuta sect. Cleistogrammica</taxon>
    </lineage>
</organism>
<dbReference type="OrthoDB" id="442947at2759"/>
<evidence type="ECO:0000256" key="1">
    <source>
        <dbReference type="ARBA" id="ARBA00022737"/>
    </source>
</evidence>
<feature type="domain" description="K Homology" evidence="4">
    <location>
        <begin position="43"/>
        <end position="140"/>
    </location>
</feature>
<keyword evidence="1" id="KW-0677">Repeat</keyword>
<dbReference type="Gene3D" id="3.30.310.210">
    <property type="match status" value="2"/>
</dbReference>
<feature type="compositionally biased region" description="Basic residues" evidence="3">
    <location>
        <begin position="17"/>
        <end position="28"/>
    </location>
</feature>
<evidence type="ECO:0000313" key="5">
    <source>
        <dbReference type="EMBL" id="VFQ99939.1"/>
    </source>
</evidence>
<evidence type="ECO:0000256" key="3">
    <source>
        <dbReference type="SAM" id="MobiDB-lite"/>
    </source>
</evidence>